<proteinExistence type="predicted"/>
<feature type="domain" description="NmrA-like" evidence="3">
    <location>
        <begin position="10"/>
        <end position="227"/>
    </location>
</feature>
<reference evidence="4" key="1">
    <citation type="submission" date="2022-10" db="EMBL/GenBank/DDBJ databases">
        <title>Culturing micro-colonial fungi from biological soil crusts in the Mojave desert and describing Neophaeococcomyces mojavensis, and introducing the new genera and species Taxawa tesnikishii.</title>
        <authorList>
            <person name="Kurbessoian T."/>
            <person name="Stajich J.E."/>
        </authorList>
    </citation>
    <scope>NUCLEOTIDE SEQUENCE</scope>
    <source>
        <strain evidence="4">TK_41</strain>
    </source>
</reference>
<dbReference type="EMBL" id="JAPDRK010000002">
    <property type="protein sequence ID" value="KAJ9615220.1"/>
    <property type="molecule type" value="Genomic_DNA"/>
</dbReference>
<dbReference type="Proteomes" id="UP001172673">
    <property type="component" value="Unassembled WGS sequence"/>
</dbReference>
<evidence type="ECO:0000313" key="4">
    <source>
        <dbReference type="EMBL" id="KAJ9615220.1"/>
    </source>
</evidence>
<dbReference type="GO" id="GO:0016491">
    <property type="term" value="F:oxidoreductase activity"/>
    <property type="evidence" value="ECO:0007669"/>
    <property type="project" value="UniProtKB-KW"/>
</dbReference>
<evidence type="ECO:0000256" key="2">
    <source>
        <dbReference type="ARBA" id="ARBA00023002"/>
    </source>
</evidence>
<protein>
    <recommendedName>
        <fullName evidence="3">NmrA-like domain-containing protein</fullName>
    </recommendedName>
</protein>
<evidence type="ECO:0000313" key="5">
    <source>
        <dbReference type="Proteomes" id="UP001172673"/>
    </source>
</evidence>
<sequence>MDGSRKCITKVAIAGATGVLGLHILSALSASERYDLTILVRSGSTLPIPHSGTVVEVDFESDANLVSALRDHDVLVSALGKTALALQPRLIDAAVAAGVQRVIPSEFGGNLQNPKTRQFPTYRPKVLVEEQLERHRQLSGTSYTFIYTNCLLDWGLSATGKMLLDPCKRTISLYDGGDVKFSTTSMATVGTAVVSVIDHLEETANRAVYVHDIVTTQNELMQMAQEVTAGDGGKEWTSSFVDTAKLESESYTAFQESGMSLKVFYGFAVRGAFGAGFGGHFVDCDNELLGIKEMRKSRVKEIVRQAVCHK</sequence>
<dbReference type="InterPro" id="IPR008030">
    <property type="entry name" value="NmrA-like"/>
</dbReference>
<keyword evidence="1" id="KW-0521">NADP</keyword>
<dbReference type="Gene3D" id="3.90.25.10">
    <property type="entry name" value="UDP-galactose 4-epimerase, domain 1"/>
    <property type="match status" value="1"/>
</dbReference>
<evidence type="ECO:0000256" key="1">
    <source>
        <dbReference type="ARBA" id="ARBA00022857"/>
    </source>
</evidence>
<dbReference type="CDD" id="cd05259">
    <property type="entry name" value="PCBER_SDR_a"/>
    <property type="match status" value="1"/>
</dbReference>
<organism evidence="4 5">
    <name type="scientific">Cladophialophora chaetospira</name>
    <dbReference type="NCBI Taxonomy" id="386627"/>
    <lineage>
        <taxon>Eukaryota</taxon>
        <taxon>Fungi</taxon>
        <taxon>Dikarya</taxon>
        <taxon>Ascomycota</taxon>
        <taxon>Pezizomycotina</taxon>
        <taxon>Eurotiomycetes</taxon>
        <taxon>Chaetothyriomycetidae</taxon>
        <taxon>Chaetothyriales</taxon>
        <taxon>Herpotrichiellaceae</taxon>
        <taxon>Cladophialophora</taxon>
    </lineage>
</organism>
<dbReference type="AlphaFoldDB" id="A0AA39CPG6"/>
<gene>
    <name evidence="4" type="ORF">H2200_001294</name>
</gene>
<evidence type="ECO:0000259" key="3">
    <source>
        <dbReference type="Pfam" id="PF05368"/>
    </source>
</evidence>
<dbReference type="InterPro" id="IPR051609">
    <property type="entry name" value="NmrA/Isoflavone_reductase-like"/>
</dbReference>
<dbReference type="PANTHER" id="PTHR47706">
    <property type="entry name" value="NMRA-LIKE FAMILY PROTEIN"/>
    <property type="match status" value="1"/>
</dbReference>
<accession>A0AA39CPG6</accession>
<keyword evidence="2" id="KW-0560">Oxidoreductase</keyword>
<dbReference type="Pfam" id="PF05368">
    <property type="entry name" value="NmrA"/>
    <property type="match status" value="1"/>
</dbReference>
<name>A0AA39CPG6_9EURO</name>
<dbReference type="InterPro" id="IPR036291">
    <property type="entry name" value="NAD(P)-bd_dom_sf"/>
</dbReference>
<keyword evidence="5" id="KW-1185">Reference proteome</keyword>
<comment type="caution">
    <text evidence="4">The sequence shown here is derived from an EMBL/GenBank/DDBJ whole genome shotgun (WGS) entry which is preliminary data.</text>
</comment>
<dbReference type="PANTHER" id="PTHR47706:SF1">
    <property type="entry name" value="CIPA-LIKE, PUTATIVE (AFU_ORTHOLOGUE AFUA_1G12460)-RELATED"/>
    <property type="match status" value="1"/>
</dbReference>
<dbReference type="Gene3D" id="3.40.50.720">
    <property type="entry name" value="NAD(P)-binding Rossmann-like Domain"/>
    <property type="match status" value="1"/>
</dbReference>
<dbReference type="InterPro" id="IPR045312">
    <property type="entry name" value="PCBER-like"/>
</dbReference>
<dbReference type="SUPFAM" id="SSF51735">
    <property type="entry name" value="NAD(P)-binding Rossmann-fold domains"/>
    <property type="match status" value="1"/>
</dbReference>